<dbReference type="InterPro" id="IPR001296">
    <property type="entry name" value="Glyco_trans_1"/>
</dbReference>
<feature type="domain" description="Glycosyl transferase family 1" evidence="3">
    <location>
        <begin position="180"/>
        <end position="340"/>
    </location>
</feature>
<dbReference type="Pfam" id="PF00534">
    <property type="entry name" value="Glycos_transf_1"/>
    <property type="match status" value="1"/>
</dbReference>
<reference evidence="5 6" key="1">
    <citation type="submission" date="2020-09" db="EMBL/GenBank/DDBJ databases">
        <title>Roseomonas.</title>
        <authorList>
            <person name="Zhu W."/>
        </authorList>
    </citation>
    <scope>NUCLEOTIDE SEQUENCE [LARGE SCALE GENOMIC DNA]</scope>
    <source>
        <strain evidence="5 6">1311</strain>
    </source>
</reference>
<evidence type="ECO:0000313" key="6">
    <source>
        <dbReference type="Proteomes" id="UP001518990"/>
    </source>
</evidence>
<gene>
    <name evidence="5" type="ORF">IAI60_12785</name>
</gene>
<dbReference type="PANTHER" id="PTHR12526:SF510">
    <property type="entry name" value="D-INOSITOL 3-PHOSPHATE GLYCOSYLTRANSFERASE"/>
    <property type="match status" value="1"/>
</dbReference>
<dbReference type="RefSeq" id="WP_207447737.1">
    <property type="nucleotide sequence ID" value="NZ_CP061094.1"/>
</dbReference>
<evidence type="ECO:0000313" key="5">
    <source>
        <dbReference type="EMBL" id="MBO1075482.1"/>
    </source>
</evidence>
<evidence type="ECO:0000256" key="2">
    <source>
        <dbReference type="ARBA" id="ARBA00022679"/>
    </source>
</evidence>
<keyword evidence="1" id="KW-0328">Glycosyltransferase</keyword>
<proteinExistence type="predicted"/>
<dbReference type="EMBL" id="JACTNF010000012">
    <property type="protein sequence ID" value="MBO1075482.1"/>
    <property type="molecule type" value="Genomic_DNA"/>
</dbReference>
<dbReference type="Proteomes" id="UP001518990">
    <property type="component" value="Unassembled WGS sequence"/>
</dbReference>
<dbReference type="Pfam" id="PF13439">
    <property type="entry name" value="Glyco_transf_4"/>
    <property type="match status" value="1"/>
</dbReference>
<keyword evidence="6" id="KW-1185">Reference proteome</keyword>
<feature type="domain" description="Glycosyltransferase subfamily 4-like N-terminal" evidence="4">
    <location>
        <begin position="13"/>
        <end position="169"/>
    </location>
</feature>
<dbReference type="PANTHER" id="PTHR12526">
    <property type="entry name" value="GLYCOSYLTRANSFERASE"/>
    <property type="match status" value="1"/>
</dbReference>
<evidence type="ECO:0000259" key="4">
    <source>
        <dbReference type="Pfam" id="PF13439"/>
    </source>
</evidence>
<accession>A0ABS3KEQ3</accession>
<dbReference type="SUPFAM" id="SSF53756">
    <property type="entry name" value="UDP-Glycosyltransferase/glycogen phosphorylase"/>
    <property type="match status" value="1"/>
</dbReference>
<sequence>MTAVTHLLSGLQIGGLERAALRLAGAGLRRAQRHEMLLYDTGFRSAALDFDPGPVPTHLLPRGPGVDLRFAWRLARHLRARGSEVVHAHNDTALFYAVLATRLLAGRRPRVVGTFHSWPARGSWKARALNRAVAPAASVVAVSRELASRLTRTGWLRRCGVIRNGIALEQRSGTQAERMWRRELGIPDQAVLVGHVGRMDPVKRHADLLRAAELLRPGHPEVMFLLVGRGALEGEIHARAAGLPNIRILPQVTDIPGLLRSLDIFVLCSAHEGAPLALLEAMAAGLPLVATRVGGIPEMLGEAAPAGLLVPPADPATLAREIAALARSPERRAALGRAAAGRAAEFSFEAEWSAYAALYAGAPAGADPGGLA</sequence>
<protein>
    <submittedName>
        <fullName evidence="5">Glycosyltransferase</fullName>
    </submittedName>
</protein>
<dbReference type="InterPro" id="IPR028098">
    <property type="entry name" value="Glyco_trans_4-like_N"/>
</dbReference>
<evidence type="ECO:0000259" key="3">
    <source>
        <dbReference type="Pfam" id="PF00534"/>
    </source>
</evidence>
<dbReference type="Gene3D" id="3.40.50.2000">
    <property type="entry name" value="Glycogen Phosphorylase B"/>
    <property type="match status" value="2"/>
</dbReference>
<keyword evidence="2" id="KW-0808">Transferase</keyword>
<name>A0ABS3KEQ3_9PROT</name>
<comment type="caution">
    <text evidence="5">The sequence shown here is derived from an EMBL/GenBank/DDBJ whole genome shotgun (WGS) entry which is preliminary data.</text>
</comment>
<evidence type="ECO:0000256" key="1">
    <source>
        <dbReference type="ARBA" id="ARBA00022676"/>
    </source>
</evidence>
<organism evidence="5 6">
    <name type="scientific">Roseomonas marmotae</name>
    <dbReference type="NCBI Taxonomy" id="2768161"/>
    <lineage>
        <taxon>Bacteria</taxon>
        <taxon>Pseudomonadati</taxon>
        <taxon>Pseudomonadota</taxon>
        <taxon>Alphaproteobacteria</taxon>
        <taxon>Acetobacterales</taxon>
        <taxon>Roseomonadaceae</taxon>
        <taxon>Roseomonas</taxon>
    </lineage>
</organism>